<evidence type="ECO:0000256" key="1">
    <source>
        <dbReference type="SAM" id="MobiDB-lite"/>
    </source>
</evidence>
<evidence type="ECO:0000313" key="3">
    <source>
        <dbReference type="Proteomes" id="UP000094385"/>
    </source>
</evidence>
<keyword evidence="3" id="KW-1185">Reference proteome</keyword>
<gene>
    <name evidence="2" type="ORF">LIPSTDRAFT_76633</name>
</gene>
<proteinExistence type="predicted"/>
<evidence type="ECO:0000313" key="2">
    <source>
        <dbReference type="EMBL" id="ODQ68888.1"/>
    </source>
</evidence>
<name>A0A1E3PUD1_LIPST</name>
<accession>A0A1E3PUD1</accession>
<protein>
    <submittedName>
        <fullName evidence="2">Uncharacterized protein</fullName>
    </submittedName>
</protein>
<feature type="region of interest" description="Disordered" evidence="1">
    <location>
        <begin position="49"/>
        <end position="79"/>
    </location>
</feature>
<dbReference type="AlphaFoldDB" id="A0A1E3PUD1"/>
<feature type="compositionally biased region" description="Polar residues" evidence="1">
    <location>
        <begin position="49"/>
        <end position="64"/>
    </location>
</feature>
<organism evidence="2 3">
    <name type="scientific">Lipomyces starkeyi NRRL Y-11557</name>
    <dbReference type="NCBI Taxonomy" id="675824"/>
    <lineage>
        <taxon>Eukaryota</taxon>
        <taxon>Fungi</taxon>
        <taxon>Dikarya</taxon>
        <taxon>Ascomycota</taxon>
        <taxon>Saccharomycotina</taxon>
        <taxon>Lipomycetes</taxon>
        <taxon>Lipomycetales</taxon>
        <taxon>Lipomycetaceae</taxon>
        <taxon>Lipomyces</taxon>
    </lineage>
</organism>
<sequence>MDPPTRPRRNQAVDYLLLNMGFYQPDCIQSFSTGLTEEVHDLESSPIQTASNISQHTRGTSNNLAFGGQRGRRSFGMIS</sequence>
<reference evidence="2 3" key="1">
    <citation type="journal article" date="2016" name="Proc. Natl. Acad. Sci. U.S.A.">
        <title>Comparative genomics of biotechnologically important yeasts.</title>
        <authorList>
            <person name="Riley R."/>
            <person name="Haridas S."/>
            <person name="Wolfe K.H."/>
            <person name="Lopes M.R."/>
            <person name="Hittinger C.T."/>
            <person name="Goeker M."/>
            <person name="Salamov A.A."/>
            <person name="Wisecaver J.H."/>
            <person name="Long T.M."/>
            <person name="Calvey C.H."/>
            <person name="Aerts A.L."/>
            <person name="Barry K.W."/>
            <person name="Choi C."/>
            <person name="Clum A."/>
            <person name="Coughlan A.Y."/>
            <person name="Deshpande S."/>
            <person name="Douglass A.P."/>
            <person name="Hanson S.J."/>
            <person name="Klenk H.-P."/>
            <person name="LaButti K.M."/>
            <person name="Lapidus A."/>
            <person name="Lindquist E.A."/>
            <person name="Lipzen A.M."/>
            <person name="Meier-Kolthoff J.P."/>
            <person name="Ohm R.A."/>
            <person name="Otillar R.P."/>
            <person name="Pangilinan J.L."/>
            <person name="Peng Y."/>
            <person name="Rokas A."/>
            <person name="Rosa C.A."/>
            <person name="Scheuner C."/>
            <person name="Sibirny A.A."/>
            <person name="Slot J.C."/>
            <person name="Stielow J.B."/>
            <person name="Sun H."/>
            <person name="Kurtzman C.P."/>
            <person name="Blackwell M."/>
            <person name="Grigoriev I.V."/>
            <person name="Jeffries T.W."/>
        </authorList>
    </citation>
    <scope>NUCLEOTIDE SEQUENCE [LARGE SCALE GENOMIC DNA]</scope>
    <source>
        <strain evidence="2 3">NRRL Y-11557</strain>
    </source>
</reference>
<dbReference type="EMBL" id="KV454308">
    <property type="protein sequence ID" value="ODQ68888.1"/>
    <property type="molecule type" value="Genomic_DNA"/>
</dbReference>
<dbReference type="Proteomes" id="UP000094385">
    <property type="component" value="Unassembled WGS sequence"/>
</dbReference>